<dbReference type="Pfam" id="PF25273">
    <property type="entry name" value="DUF7869"/>
    <property type="match status" value="1"/>
</dbReference>
<accession>A0AAV3ZMQ3</accession>
<protein>
    <submittedName>
        <fullName evidence="2">U-box domain-containing protein 16</fullName>
    </submittedName>
</protein>
<evidence type="ECO:0000259" key="1">
    <source>
        <dbReference type="Pfam" id="PF25273"/>
    </source>
</evidence>
<organism evidence="2 3">
    <name type="scientific">Plakobranchus ocellatus</name>
    <dbReference type="NCBI Taxonomy" id="259542"/>
    <lineage>
        <taxon>Eukaryota</taxon>
        <taxon>Metazoa</taxon>
        <taxon>Spiralia</taxon>
        <taxon>Lophotrochozoa</taxon>
        <taxon>Mollusca</taxon>
        <taxon>Gastropoda</taxon>
        <taxon>Heterobranchia</taxon>
        <taxon>Euthyneura</taxon>
        <taxon>Panpulmonata</taxon>
        <taxon>Sacoglossa</taxon>
        <taxon>Placobranchoidea</taxon>
        <taxon>Plakobranchidae</taxon>
        <taxon>Plakobranchus</taxon>
    </lineage>
</organism>
<evidence type="ECO:0000313" key="3">
    <source>
        <dbReference type="Proteomes" id="UP000735302"/>
    </source>
</evidence>
<dbReference type="InterPro" id="IPR057191">
    <property type="entry name" value="DUF7869"/>
</dbReference>
<feature type="domain" description="DUF7869" evidence="1">
    <location>
        <begin position="66"/>
        <end position="114"/>
    </location>
</feature>
<dbReference type="EMBL" id="BLXT01002646">
    <property type="protein sequence ID" value="GFN96107.1"/>
    <property type="molecule type" value="Genomic_DNA"/>
</dbReference>
<reference evidence="2 3" key="1">
    <citation type="journal article" date="2021" name="Elife">
        <title>Chloroplast acquisition without the gene transfer in kleptoplastic sea slugs, Plakobranchus ocellatus.</title>
        <authorList>
            <person name="Maeda T."/>
            <person name="Takahashi S."/>
            <person name="Yoshida T."/>
            <person name="Shimamura S."/>
            <person name="Takaki Y."/>
            <person name="Nagai Y."/>
            <person name="Toyoda A."/>
            <person name="Suzuki Y."/>
            <person name="Arimoto A."/>
            <person name="Ishii H."/>
            <person name="Satoh N."/>
            <person name="Nishiyama T."/>
            <person name="Hasebe M."/>
            <person name="Maruyama T."/>
            <person name="Minagawa J."/>
            <person name="Obokata J."/>
            <person name="Shigenobu S."/>
        </authorList>
    </citation>
    <scope>NUCLEOTIDE SEQUENCE [LARGE SCALE GENOMIC DNA]</scope>
</reference>
<evidence type="ECO:0000313" key="2">
    <source>
        <dbReference type="EMBL" id="GFN96107.1"/>
    </source>
</evidence>
<dbReference type="AlphaFoldDB" id="A0AAV3ZMQ3"/>
<proteinExistence type="predicted"/>
<keyword evidence="3" id="KW-1185">Reference proteome</keyword>
<name>A0AAV3ZMQ3_9GAST</name>
<dbReference type="Proteomes" id="UP000735302">
    <property type="component" value="Unassembled WGS sequence"/>
</dbReference>
<gene>
    <name evidence="2" type="ORF">PoB_002261300</name>
</gene>
<comment type="caution">
    <text evidence="2">The sequence shown here is derived from an EMBL/GenBank/DDBJ whole genome shotgun (WGS) entry which is preliminary data.</text>
</comment>
<sequence length="121" mass="13991">MECFKQAIFTRRLTVFNETFAELGSKQRNYAAVWHGGISGRKDEDLASTFHSYMLNLRGMKRVVYWLDTCGAQNKNSTLFTMLLYLVNSKIVVTETVELKFLEKGHTFMSVDSKHKKSGRR</sequence>